<dbReference type="Proteomes" id="UP000290567">
    <property type="component" value="Unassembled WGS sequence"/>
</dbReference>
<dbReference type="EMBL" id="BJCC01000013">
    <property type="protein sequence ID" value="GCF93844.1"/>
    <property type="molecule type" value="Genomic_DNA"/>
</dbReference>
<dbReference type="Pfam" id="PF05043">
    <property type="entry name" value="Mga"/>
    <property type="match status" value="1"/>
</dbReference>
<dbReference type="PANTHER" id="PTHR30185:SF18">
    <property type="entry name" value="TRANSCRIPTIONAL REGULATOR MTLR"/>
    <property type="match status" value="1"/>
</dbReference>
<keyword evidence="1" id="KW-0808">Transferase</keyword>
<keyword evidence="9" id="KW-0762">Sugar transport</keyword>
<keyword evidence="5" id="KW-0804">Transcription</keyword>
<dbReference type="SUPFAM" id="SSF63520">
    <property type="entry name" value="PTS-regulatory domain, PRD"/>
    <property type="match status" value="1"/>
</dbReference>
<dbReference type="AlphaFoldDB" id="A0A4P5PBJ8"/>
<keyword evidence="9" id="KW-0813">Transport</keyword>
<keyword evidence="4" id="KW-0010">Activator</keyword>
<proteinExistence type="predicted"/>
<evidence type="ECO:0000256" key="4">
    <source>
        <dbReference type="ARBA" id="ARBA00023159"/>
    </source>
</evidence>
<dbReference type="PANTHER" id="PTHR30185">
    <property type="entry name" value="CRYPTIC BETA-GLUCOSIDE BGL OPERON ANTITERMINATOR"/>
    <property type="match status" value="1"/>
</dbReference>
<dbReference type="Gene3D" id="1.10.10.10">
    <property type="entry name" value="Winged helix-like DNA-binding domain superfamily/Winged helix DNA-binding domain"/>
    <property type="match status" value="2"/>
</dbReference>
<evidence type="ECO:0000313" key="9">
    <source>
        <dbReference type="EMBL" id="GCF93844.1"/>
    </source>
</evidence>
<evidence type="ECO:0000259" key="8">
    <source>
        <dbReference type="PROSITE" id="PS51372"/>
    </source>
</evidence>
<evidence type="ECO:0000256" key="3">
    <source>
        <dbReference type="ARBA" id="ARBA00023015"/>
    </source>
</evidence>
<dbReference type="PROSITE" id="PS51094">
    <property type="entry name" value="PTS_EIIA_TYPE_2"/>
    <property type="match status" value="1"/>
</dbReference>
<dbReference type="Gene3D" id="3.40.930.10">
    <property type="entry name" value="Mannitol-specific EII, Chain A"/>
    <property type="match status" value="1"/>
</dbReference>
<dbReference type="Pfam" id="PF00874">
    <property type="entry name" value="PRD"/>
    <property type="match status" value="1"/>
</dbReference>
<evidence type="ECO:0000256" key="2">
    <source>
        <dbReference type="ARBA" id="ARBA00022737"/>
    </source>
</evidence>
<dbReference type="GO" id="GO:0008982">
    <property type="term" value="F:protein-N(PI)-phosphohistidine-sugar phosphotransferase activity"/>
    <property type="evidence" value="ECO:0007669"/>
    <property type="project" value="InterPro"/>
</dbReference>
<dbReference type="SUPFAM" id="SSF46785">
    <property type="entry name" value="Winged helix' DNA-binding domain"/>
    <property type="match status" value="2"/>
</dbReference>
<evidence type="ECO:0000313" key="10">
    <source>
        <dbReference type="Proteomes" id="UP000290567"/>
    </source>
</evidence>
<reference evidence="10" key="1">
    <citation type="submission" date="2019-02" db="EMBL/GenBank/DDBJ databases">
        <title>Draft genome sequence of Enterococcus sp. Gos25-1.</title>
        <authorList>
            <person name="Tanaka N."/>
            <person name="Shiwa Y."/>
            <person name="Fujita N."/>
        </authorList>
    </citation>
    <scope>NUCLEOTIDE SEQUENCE [LARGE SCALE GENOMIC DNA]</scope>
    <source>
        <strain evidence="10">Gos25-1</strain>
    </source>
</reference>
<dbReference type="InterPro" id="IPR007737">
    <property type="entry name" value="Mga_HTH"/>
</dbReference>
<sequence>MTNRKRGWLINRQVKIAKQLLQTRQWTAISELADKYNVSSRTIRNDLNAIEDTLNSLDIRMIKNRNLGICIDFTGVEEEQIRKAQITLSNKHFYSENERINKILHFMLLENERFTINDLSEQVNVGRNTVIRDLNTCERWLNERGVTLHRKTRVGIKLNAEEYQWRIAVLDFIHRDISDIDYQKLYQGLMDDTAITINFYVNDFIRHFTTAAHTRLIKNFLRKYEEDHLLKFTDESFSYLFFYLCISVVRIQKNESIQTSFSNQQSQLQDKKIGKWFHQNKEIIEGALAIEFNSYEEQAIVSNLMTKNAYLIQPNTYDDREEEEARIKKFILNMEATLCIELANDKQLLKNLLLHMRPAINRMLLHIHNKNPLKDDIKTMYPSIFTACRRELKCVEEQYKISFTEDEVAYITIHIATAIEKRRNIMNFYHKVIVVCSSGIGTSNMLVTRLMTEFPSIQVQAVCSIKDFKSWNKKDIDFIISTVPLFTHVDIPVIYVNPLLNERDKKKVYHSLNRYGTKPAFDVANLLNQLMSIIVQECEVADYSRLKDRLGKLFETRADEKIYEVKKLSDYALDGMVTLVDEVESWEEAIQLSGELLVAGNQVDKGYVDRLLESYEELGRNMIVSSGVAMPHTCVGEDVYHTSISFVLLQKPIVFFSDEEPVWFIISLASNGDNQHIGAVGELVNLLMDEEMMEKIKQVRDKTQFILLLKEFEKNIESREG</sequence>
<protein>
    <submittedName>
        <fullName evidence="9">Sugar transporter</fullName>
    </submittedName>
</protein>
<dbReference type="Pfam" id="PF00359">
    <property type="entry name" value="PTS_EIIA_2"/>
    <property type="match status" value="1"/>
</dbReference>
<feature type="domain" description="PTS EIIA type-2" evidence="6">
    <location>
        <begin position="570"/>
        <end position="712"/>
    </location>
</feature>
<dbReference type="Gene3D" id="3.40.50.2300">
    <property type="match status" value="1"/>
</dbReference>
<dbReference type="RefSeq" id="WP_146622284.1">
    <property type="nucleotide sequence ID" value="NZ_BJCC01000013.1"/>
</dbReference>
<evidence type="ECO:0000259" key="6">
    <source>
        <dbReference type="PROSITE" id="PS51094"/>
    </source>
</evidence>
<evidence type="ECO:0000259" key="7">
    <source>
        <dbReference type="PROSITE" id="PS51099"/>
    </source>
</evidence>
<feature type="domain" description="PRD" evidence="8">
    <location>
        <begin position="318"/>
        <end position="425"/>
    </location>
</feature>
<dbReference type="Pfam" id="PF08279">
    <property type="entry name" value="HTH_11"/>
    <property type="match status" value="1"/>
</dbReference>
<dbReference type="InterPro" id="IPR050661">
    <property type="entry name" value="BglG_antiterminators"/>
</dbReference>
<dbReference type="OrthoDB" id="3239954at2"/>
<dbReference type="SUPFAM" id="SSF55804">
    <property type="entry name" value="Phoshotransferase/anion transport protein"/>
    <property type="match status" value="1"/>
</dbReference>
<feature type="domain" description="PTS EIIB type-2" evidence="7">
    <location>
        <begin position="430"/>
        <end position="520"/>
    </location>
</feature>
<dbReference type="InterPro" id="IPR013011">
    <property type="entry name" value="PTS_EIIB_2"/>
</dbReference>
<dbReference type="InterPro" id="IPR036388">
    <property type="entry name" value="WH-like_DNA-bd_sf"/>
</dbReference>
<gene>
    <name evidence="9" type="ORF">NRIC_17350</name>
</gene>
<dbReference type="PROSITE" id="PS51099">
    <property type="entry name" value="PTS_EIIB_TYPE_2"/>
    <property type="match status" value="1"/>
</dbReference>
<dbReference type="InterPro" id="IPR036390">
    <property type="entry name" value="WH_DNA-bd_sf"/>
</dbReference>
<keyword evidence="2" id="KW-0677">Repeat</keyword>
<dbReference type="SUPFAM" id="SSF52794">
    <property type="entry name" value="PTS system IIB component-like"/>
    <property type="match status" value="1"/>
</dbReference>
<dbReference type="CDD" id="cd05568">
    <property type="entry name" value="PTS_IIB_bgl_like"/>
    <property type="match status" value="1"/>
</dbReference>
<dbReference type="PROSITE" id="PS51372">
    <property type="entry name" value="PRD_2"/>
    <property type="match status" value="1"/>
</dbReference>
<accession>A0A4P5PBJ8</accession>
<name>A0A4P5PBJ8_9ENTE</name>
<dbReference type="InterPro" id="IPR011608">
    <property type="entry name" value="PRD"/>
</dbReference>
<dbReference type="CDD" id="cd00211">
    <property type="entry name" value="PTS_IIA_fru"/>
    <property type="match status" value="1"/>
</dbReference>
<organism evidence="9 10">
    <name type="scientific">Enterococcus florum</name>
    <dbReference type="NCBI Taxonomy" id="2480627"/>
    <lineage>
        <taxon>Bacteria</taxon>
        <taxon>Bacillati</taxon>
        <taxon>Bacillota</taxon>
        <taxon>Bacilli</taxon>
        <taxon>Lactobacillales</taxon>
        <taxon>Enterococcaceae</taxon>
        <taxon>Enterococcus</taxon>
    </lineage>
</organism>
<evidence type="ECO:0000256" key="5">
    <source>
        <dbReference type="ARBA" id="ARBA00023163"/>
    </source>
</evidence>
<keyword evidence="10" id="KW-1185">Reference proteome</keyword>
<dbReference type="Gene3D" id="1.10.1790.10">
    <property type="entry name" value="PRD domain"/>
    <property type="match status" value="1"/>
</dbReference>
<dbReference type="GO" id="GO:0006355">
    <property type="term" value="P:regulation of DNA-templated transcription"/>
    <property type="evidence" value="ECO:0007669"/>
    <property type="project" value="InterPro"/>
</dbReference>
<dbReference type="InterPro" id="IPR013196">
    <property type="entry name" value="HTH_11"/>
</dbReference>
<comment type="caution">
    <text evidence="9">The sequence shown here is derived from an EMBL/GenBank/DDBJ whole genome shotgun (WGS) entry which is preliminary data.</text>
</comment>
<dbReference type="InterPro" id="IPR016152">
    <property type="entry name" value="PTrfase/Anion_transptr"/>
</dbReference>
<evidence type="ECO:0000256" key="1">
    <source>
        <dbReference type="ARBA" id="ARBA00022679"/>
    </source>
</evidence>
<keyword evidence="3" id="KW-0805">Transcription regulation</keyword>
<dbReference type="InterPro" id="IPR036095">
    <property type="entry name" value="PTS_EIIB-like_sf"/>
</dbReference>
<dbReference type="GO" id="GO:0009401">
    <property type="term" value="P:phosphoenolpyruvate-dependent sugar phosphotransferase system"/>
    <property type="evidence" value="ECO:0007669"/>
    <property type="project" value="InterPro"/>
</dbReference>
<dbReference type="InterPro" id="IPR036634">
    <property type="entry name" value="PRD_sf"/>
</dbReference>
<dbReference type="InterPro" id="IPR002178">
    <property type="entry name" value="PTS_EIIA_type-2_dom"/>
</dbReference>